<evidence type="ECO:0000256" key="10">
    <source>
        <dbReference type="ARBA" id="ARBA00023004"/>
    </source>
</evidence>
<dbReference type="GO" id="GO:0040014">
    <property type="term" value="P:regulation of multicellular organism growth"/>
    <property type="evidence" value="ECO:0007669"/>
    <property type="project" value="InterPro"/>
</dbReference>
<organism evidence="25 26">
    <name type="scientific">Triparma laevis f. longispina</name>
    <dbReference type="NCBI Taxonomy" id="1714387"/>
    <lineage>
        <taxon>Eukaryota</taxon>
        <taxon>Sar</taxon>
        <taxon>Stramenopiles</taxon>
        <taxon>Ochrophyta</taxon>
        <taxon>Bolidophyceae</taxon>
        <taxon>Parmales</taxon>
        <taxon>Triparmaceae</taxon>
        <taxon>Triparma</taxon>
    </lineage>
</organism>
<keyword evidence="7" id="KW-0479">Metal-binding</keyword>
<evidence type="ECO:0000256" key="5">
    <source>
        <dbReference type="ARBA" id="ARBA00013477"/>
    </source>
</evidence>
<dbReference type="SMART" id="SM01223">
    <property type="entry name" value="FTO_NTD"/>
    <property type="match status" value="1"/>
</dbReference>
<accession>A0A9W7FQV3</accession>
<dbReference type="Gene3D" id="1.20.58.1470">
    <property type="entry name" value="FTO C-terminal domain"/>
    <property type="match status" value="1"/>
</dbReference>
<evidence type="ECO:0000256" key="14">
    <source>
        <dbReference type="ARBA" id="ARBA00030557"/>
    </source>
</evidence>
<evidence type="ECO:0000259" key="24">
    <source>
        <dbReference type="SMART" id="SM01223"/>
    </source>
</evidence>
<evidence type="ECO:0000256" key="9">
    <source>
        <dbReference type="ARBA" id="ARBA00023002"/>
    </source>
</evidence>
<evidence type="ECO:0000256" key="8">
    <source>
        <dbReference type="ARBA" id="ARBA00022964"/>
    </source>
</evidence>
<dbReference type="GO" id="GO:1990931">
    <property type="term" value="F:mRNA N6-methyladenosine dioxygenase activity"/>
    <property type="evidence" value="ECO:0007669"/>
    <property type="project" value="UniProtKB-EC"/>
</dbReference>
<dbReference type="GO" id="GO:0035516">
    <property type="term" value="F:broad specificity oxidative DNA demethylase activity"/>
    <property type="evidence" value="ECO:0007669"/>
    <property type="project" value="InterPro"/>
</dbReference>
<comment type="catalytic activity">
    <reaction evidence="21">
        <text>N(6)-methyladenosine in U6 snRNA + 2-oxoglutarate + O2 = adenosine in U6 snRNA + formaldehyde + succinate + CO2</text>
        <dbReference type="Rhea" id="RHEA:57900"/>
        <dbReference type="Rhea" id="RHEA-COMP:13573"/>
        <dbReference type="Rhea" id="RHEA-COMP:13574"/>
        <dbReference type="ChEBI" id="CHEBI:15379"/>
        <dbReference type="ChEBI" id="CHEBI:16526"/>
        <dbReference type="ChEBI" id="CHEBI:16810"/>
        <dbReference type="ChEBI" id="CHEBI:16842"/>
        <dbReference type="ChEBI" id="CHEBI:30031"/>
        <dbReference type="ChEBI" id="CHEBI:74411"/>
        <dbReference type="ChEBI" id="CHEBI:74449"/>
    </reaction>
</comment>
<keyword evidence="11" id="KW-0539">Nucleus</keyword>
<comment type="catalytic activity">
    <reaction evidence="19">
        <text>an N(6)-methyladenosine in mRNA + 2-oxoglutarate + O2 = an adenosine in mRNA + formaldehyde + succinate + CO2</text>
        <dbReference type="Rhea" id="RHEA:49520"/>
        <dbReference type="Rhea" id="RHEA-COMP:12414"/>
        <dbReference type="Rhea" id="RHEA-COMP:12417"/>
        <dbReference type="ChEBI" id="CHEBI:15379"/>
        <dbReference type="ChEBI" id="CHEBI:16526"/>
        <dbReference type="ChEBI" id="CHEBI:16810"/>
        <dbReference type="ChEBI" id="CHEBI:16842"/>
        <dbReference type="ChEBI" id="CHEBI:30031"/>
        <dbReference type="ChEBI" id="CHEBI:74411"/>
        <dbReference type="ChEBI" id="CHEBI:74449"/>
        <dbReference type="EC" id="1.14.11.53"/>
    </reaction>
</comment>
<comment type="subcellular location">
    <subcellularLocation>
        <location evidence="2">Cytoplasm</location>
    </subcellularLocation>
    <subcellularLocation>
        <location evidence="1">Nucleus speckle</location>
    </subcellularLocation>
</comment>
<evidence type="ECO:0000256" key="16">
    <source>
        <dbReference type="ARBA" id="ARBA00032950"/>
    </source>
</evidence>
<evidence type="ECO:0000256" key="6">
    <source>
        <dbReference type="ARBA" id="ARBA00022490"/>
    </source>
</evidence>
<dbReference type="InterPro" id="IPR032868">
    <property type="entry name" value="FTO"/>
</dbReference>
<dbReference type="GO" id="GO:0016607">
    <property type="term" value="C:nuclear speck"/>
    <property type="evidence" value="ECO:0007669"/>
    <property type="project" value="UniProtKB-SubCell"/>
</dbReference>
<evidence type="ECO:0000256" key="18">
    <source>
        <dbReference type="ARBA" id="ARBA00047457"/>
    </source>
</evidence>
<dbReference type="InterPro" id="IPR038413">
    <property type="entry name" value="FTO_C_sf"/>
</dbReference>
<evidence type="ECO:0000256" key="21">
    <source>
        <dbReference type="ARBA" id="ARBA00049056"/>
    </source>
</evidence>
<evidence type="ECO:0000256" key="3">
    <source>
        <dbReference type="ARBA" id="ARBA00006264"/>
    </source>
</evidence>
<comment type="caution">
    <text evidence="25">The sequence shown here is derived from an EMBL/GenBank/DDBJ whole genome shotgun (WGS) entry which is preliminary data.</text>
</comment>
<dbReference type="GO" id="GO:0042245">
    <property type="term" value="P:RNA repair"/>
    <property type="evidence" value="ECO:0007669"/>
    <property type="project" value="InterPro"/>
</dbReference>
<evidence type="ECO:0000256" key="20">
    <source>
        <dbReference type="ARBA" id="ARBA00048582"/>
    </source>
</evidence>
<comment type="subunit">
    <text evidence="17">Monomer. May also exist as homodimer.</text>
</comment>
<evidence type="ECO:0000256" key="15">
    <source>
        <dbReference type="ARBA" id="ARBA00032169"/>
    </source>
</evidence>
<evidence type="ECO:0000256" key="4">
    <source>
        <dbReference type="ARBA" id="ARBA00012931"/>
    </source>
</evidence>
<dbReference type="Proteomes" id="UP001165122">
    <property type="component" value="Unassembled WGS sequence"/>
</dbReference>
<dbReference type="InterPro" id="IPR037151">
    <property type="entry name" value="AlkB-like_sf"/>
</dbReference>
<proteinExistence type="inferred from homology"/>
<evidence type="ECO:0000313" key="25">
    <source>
        <dbReference type="EMBL" id="GMI16405.1"/>
    </source>
</evidence>
<gene>
    <name evidence="25" type="ORF">TrLO_g12297</name>
</gene>
<evidence type="ECO:0000256" key="19">
    <source>
        <dbReference type="ARBA" id="ARBA00048158"/>
    </source>
</evidence>
<feature type="region of interest" description="Disordered" evidence="23">
    <location>
        <begin position="174"/>
        <end position="195"/>
    </location>
</feature>
<dbReference type="Pfam" id="PF12934">
    <property type="entry name" value="FTO_CTD"/>
    <property type="match status" value="1"/>
</dbReference>
<evidence type="ECO:0000313" key="26">
    <source>
        <dbReference type="Proteomes" id="UP001165122"/>
    </source>
</evidence>
<comment type="catalytic activity">
    <reaction evidence="22">
        <text>a 5'-end (N(7)-methyl 5'-triphosphoguanosine)-(N(6),2'-O-dimethyladenosine) in mRNA + 2-oxoglutarate + O2 = a 5'-end (N(7)-methyl 5'-triphosphoguanosine)-(2'-O-methyladenosine) in mRNA + formaldehyde + succinate + CO2</text>
        <dbReference type="Rhea" id="RHEA:57896"/>
        <dbReference type="Rhea" id="RHEA-COMP:11518"/>
        <dbReference type="Rhea" id="RHEA-COMP:11519"/>
        <dbReference type="ChEBI" id="CHEBI:15379"/>
        <dbReference type="ChEBI" id="CHEBI:16526"/>
        <dbReference type="ChEBI" id="CHEBI:16810"/>
        <dbReference type="ChEBI" id="CHEBI:16842"/>
        <dbReference type="ChEBI" id="CHEBI:30031"/>
        <dbReference type="ChEBI" id="CHEBI:85958"/>
        <dbReference type="ChEBI" id="CHEBI:85959"/>
    </reaction>
</comment>
<comment type="catalytic activity">
    <reaction evidence="18">
        <text>an N(1)-methyladenosine in tRNA + 2-oxoglutarate + O2 = an adenosine in tRNA + formaldehyde + succinate + CO2</text>
        <dbReference type="Rhea" id="RHEA:54576"/>
        <dbReference type="Rhea" id="RHEA-COMP:10242"/>
        <dbReference type="Rhea" id="RHEA-COMP:12312"/>
        <dbReference type="ChEBI" id="CHEBI:15379"/>
        <dbReference type="ChEBI" id="CHEBI:16526"/>
        <dbReference type="ChEBI" id="CHEBI:16810"/>
        <dbReference type="ChEBI" id="CHEBI:16842"/>
        <dbReference type="ChEBI" id="CHEBI:30031"/>
        <dbReference type="ChEBI" id="CHEBI:74411"/>
        <dbReference type="ChEBI" id="CHEBI:74491"/>
    </reaction>
</comment>
<feature type="domain" description="Alpha-ketoglutarate-dependent dioxygenase FTO catalytic" evidence="24">
    <location>
        <begin position="3"/>
        <end position="283"/>
    </location>
</feature>
<dbReference type="OrthoDB" id="46257at2759"/>
<keyword evidence="10" id="KW-0408">Iron</keyword>
<sequence length="448" mass="50743">MEDKSFVAITNMYYKNALITESGGVLNDQFLSSFTSLLNTGGFLTPDIVLAGKRESAGWSKTFVERTLVGDAGGTYKYLGLRIYAHPWNDDISSVTTLESKVKILIGYTGTDAQYSDNILSQFRKIHQANETIKAKSHQHQTQLNLDLPPSHRGSNSYSLTLINRMLPSSIKKDLKTDAQTSGKNESKTSVSWHTDSGLQDYSTIAVWHHHEKVSSSSNPWRISLRPIPSLNSTPPIPAIIMNLESGGGLYYIFDEMNLRFEHAVLSGREGVRWSSTHRVTKEGGKYEDILGECWRGLNDLKKMFRVMNVLEFDWINQWRVQGSVEMTTNIYWKNKFSLLEAVLATFKARMNEEIERLKGIKKGGGDWDRIIEYAEGRKSEIEKFNARLGSRTYQQLAPESRPVVGVLEEGGFVKKIRKSKKKYCGEKLTKKEKKGKGSNWEAMKGKF</sequence>
<reference evidence="26" key="1">
    <citation type="journal article" date="2023" name="Commun. Biol.">
        <title>Genome analysis of Parmales, the sister group of diatoms, reveals the evolutionary specialization of diatoms from phago-mixotrophs to photoautotrophs.</title>
        <authorList>
            <person name="Ban H."/>
            <person name="Sato S."/>
            <person name="Yoshikawa S."/>
            <person name="Yamada K."/>
            <person name="Nakamura Y."/>
            <person name="Ichinomiya M."/>
            <person name="Sato N."/>
            <person name="Blanc-Mathieu R."/>
            <person name="Endo H."/>
            <person name="Kuwata A."/>
            <person name="Ogata H."/>
        </authorList>
    </citation>
    <scope>NUCLEOTIDE SEQUENCE [LARGE SCALE GENOMIC DNA]</scope>
    <source>
        <strain evidence="26">NIES 3700</strain>
    </source>
</reference>
<dbReference type="Pfam" id="PF12933">
    <property type="entry name" value="FTO_NTD"/>
    <property type="match status" value="1"/>
</dbReference>
<evidence type="ECO:0000256" key="23">
    <source>
        <dbReference type="SAM" id="MobiDB-lite"/>
    </source>
</evidence>
<keyword evidence="26" id="KW-1185">Reference proteome</keyword>
<dbReference type="GO" id="GO:0046872">
    <property type="term" value="F:metal ion binding"/>
    <property type="evidence" value="ECO:0007669"/>
    <property type="project" value="UniProtKB-KW"/>
</dbReference>
<dbReference type="EMBL" id="BRXW01000251">
    <property type="protein sequence ID" value="GMI16405.1"/>
    <property type="molecule type" value="Genomic_DNA"/>
</dbReference>
<evidence type="ECO:0000256" key="17">
    <source>
        <dbReference type="ARBA" id="ARBA00046452"/>
    </source>
</evidence>
<evidence type="ECO:0000256" key="2">
    <source>
        <dbReference type="ARBA" id="ARBA00004496"/>
    </source>
</evidence>
<evidence type="ECO:0000256" key="12">
    <source>
        <dbReference type="ARBA" id="ARBA00030404"/>
    </source>
</evidence>
<keyword evidence="8" id="KW-0223">Dioxygenase</keyword>
<dbReference type="InterPro" id="IPR024366">
    <property type="entry name" value="FTO_C"/>
</dbReference>
<feature type="compositionally biased region" description="Polar residues" evidence="23">
    <location>
        <begin position="178"/>
        <end position="195"/>
    </location>
</feature>
<evidence type="ECO:0000256" key="7">
    <source>
        <dbReference type="ARBA" id="ARBA00022723"/>
    </source>
</evidence>
<comment type="similarity">
    <text evidence="3">Belongs to the fto family.</text>
</comment>
<evidence type="ECO:0000256" key="22">
    <source>
        <dbReference type="ARBA" id="ARBA00049565"/>
    </source>
</evidence>
<dbReference type="PANTHER" id="PTHR31291">
    <property type="entry name" value="ALPHA-KETOGLUTARATE-DEPENDENT DIOXYGENASE FTO"/>
    <property type="match status" value="1"/>
</dbReference>
<protein>
    <recommendedName>
        <fullName evidence="5">Alpha-ketoglutarate-dependent dioxygenase FTO</fullName>
        <ecNumber evidence="4">1.14.11.53</ecNumber>
    </recommendedName>
    <alternativeName>
        <fullName evidence="12">U6 small nuclear RNA (2'-O-methyladenosine-N(6)-)-demethylase FTO</fullName>
    </alternativeName>
    <alternativeName>
        <fullName evidence="13">U6 small nuclear RNA N(6)-methyladenosine-demethylase FTO</fullName>
    </alternativeName>
    <alternativeName>
        <fullName evidence="15">mRNA (2'-O-methyladenosine-N(6)-)-demethylase FTO</fullName>
    </alternativeName>
    <alternativeName>
        <fullName evidence="16">mRNA N(6)-methyladenosine demethylase FTO</fullName>
    </alternativeName>
    <alternativeName>
        <fullName evidence="14">tRNA N1-methyl adenine demethylase FTO</fullName>
    </alternativeName>
</protein>
<evidence type="ECO:0000256" key="13">
    <source>
        <dbReference type="ARBA" id="ARBA00030546"/>
    </source>
</evidence>
<evidence type="ECO:0000256" key="1">
    <source>
        <dbReference type="ARBA" id="ARBA00004324"/>
    </source>
</evidence>
<keyword evidence="9" id="KW-0560">Oxidoreductase</keyword>
<dbReference type="AlphaFoldDB" id="A0A9W7FQV3"/>
<dbReference type="Gene3D" id="2.60.120.590">
    <property type="entry name" value="Alpha-ketoglutarate-dependent dioxygenase AlkB-like"/>
    <property type="match status" value="1"/>
</dbReference>
<dbReference type="GO" id="GO:0005737">
    <property type="term" value="C:cytoplasm"/>
    <property type="evidence" value="ECO:0007669"/>
    <property type="project" value="UniProtKB-SubCell"/>
</dbReference>
<evidence type="ECO:0000256" key="11">
    <source>
        <dbReference type="ARBA" id="ARBA00023242"/>
    </source>
</evidence>
<dbReference type="GO" id="GO:0006307">
    <property type="term" value="P:DNA alkylation repair"/>
    <property type="evidence" value="ECO:0007669"/>
    <property type="project" value="InterPro"/>
</dbReference>
<comment type="catalytic activity">
    <reaction evidence="20">
        <text>a 5'-end (N(7)-methyl 5'-triphosphoguanosine)-(N(6),2'-O-dimethyladenosine) in U6 snRNA + 2-oxoglutarate + O2 = a 5'-end (N(7)-methyl 5'-triphosphoguanosine)-(2'-O-methyladenosine) in U6 snRNA + formaldehyde + succinate + CO2</text>
        <dbReference type="Rhea" id="RHEA:57904"/>
        <dbReference type="Rhea" id="RHEA-COMP:15030"/>
        <dbReference type="Rhea" id="RHEA-COMP:15031"/>
        <dbReference type="ChEBI" id="CHEBI:15379"/>
        <dbReference type="ChEBI" id="CHEBI:16526"/>
        <dbReference type="ChEBI" id="CHEBI:16810"/>
        <dbReference type="ChEBI" id="CHEBI:16842"/>
        <dbReference type="ChEBI" id="CHEBI:30031"/>
        <dbReference type="ChEBI" id="CHEBI:85958"/>
        <dbReference type="ChEBI" id="CHEBI:85959"/>
    </reaction>
</comment>
<dbReference type="PANTHER" id="PTHR31291:SF2">
    <property type="entry name" value="ALPHA-KETOGLUTARATE-DEPENDENT DIOXYGENASE FTO"/>
    <property type="match status" value="1"/>
</dbReference>
<name>A0A9W7FQV3_9STRA</name>
<keyword evidence="6" id="KW-0963">Cytoplasm</keyword>
<dbReference type="InterPro" id="IPR024367">
    <property type="entry name" value="FTO_cat_dom"/>
</dbReference>
<dbReference type="EC" id="1.14.11.53" evidence="4"/>